<evidence type="ECO:0000313" key="2">
    <source>
        <dbReference type="EMBL" id="GEW89722.1"/>
    </source>
</evidence>
<proteinExistence type="predicted"/>
<evidence type="ECO:0000256" key="1">
    <source>
        <dbReference type="SAM" id="MobiDB-lite"/>
    </source>
</evidence>
<name>A0A699GY15_TANCI</name>
<accession>A0A699GY15</accession>
<dbReference type="AlphaFoldDB" id="A0A699GY15"/>
<reference evidence="2" key="1">
    <citation type="journal article" date="2019" name="Sci. Rep.">
        <title>Draft genome of Tanacetum cinerariifolium, the natural source of mosquito coil.</title>
        <authorList>
            <person name="Yamashiro T."/>
            <person name="Shiraishi A."/>
            <person name="Satake H."/>
            <person name="Nakayama K."/>
        </authorList>
    </citation>
    <scope>NUCLEOTIDE SEQUENCE</scope>
</reference>
<sequence length="566" mass="63233">MMGLTNGCRSEGDGASDLSSCAGSELGSELTSLAELGSELTSLAGSELGLSSYRMNMRFITKYNIKFLLTPLVGNGNVTPYEQYLLVNDVSVVPSCASSVSNDAYVLHDNDAYVPHDPLVTKLNIYKEQVAIYEQRARAMKTVFENLEAEVDQNLIDSKSGEIERKNLHITNENLIANCIAQDVFFTVTDSAMTASRFHELFTAYTVAINRAVELEAENSKLIEKIKNDDHDSMVKASSKLEETRSATDRTLDFRALDFQITQLTEKSQFSKNKMSILGSRTQKLNSITRNYSVTPKYLAPGMYAIDVEPIPPRCRNNREVHLEYLKHLKESVATIHEIAEEARVERPLDSSLASACLYTKRSQELVEYAVDTCPKDFNKRDKKQATALFTRKKQVTFADQCRTHRPLIFEPRLLKTYDRGSLMAPVQPSTRTAPSLRTSVRISSGLALQRQNGICRQHFRPRSLKKRNVSTWSLNVYEMVKLTPGYISLGLVQNSVSPTPYVPPSKKDYEIMFQPLFDEYFNPPLRAVSPVSTSVVSPRAVDPDGSPSSTTIDQDVPSASTSPTI</sequence>
<evidence type="ECO:0008006" key="3">
    <source>
        <dbReference type="Google" id="ProtNLM"/>
    </source>
</evidence>
<feature type="compositionally biased region" description="Polar residues" evidence="1">
    <location>
        <begin position="547"/>
        <end position="566"/>
    </location>
</feature>
<dbReference type="EMBL" id="BKCJ010079205">
    <property type="protein sequence ID" value="GEW89722.1"/>
    <property type="molecule type" value="Genomic_DNA"/>
</dbReference>
<organism evidence="2">
    <name type="scientific">Tanacetum cinerariifolium</name>
    <name type="common">Dalmatian daisy</name>
    <name type="synonym">Chrysanthemum cinerariifolium</name>
    <dbReference type="NCBI Taxonomy" id="118510"/>
    <lineage>
        <taxon>Eukaryota</taxon>
        <taxon>Viridiplantae</taxon>
        <taxon>Streptophyta</taxon>
        <taxon>Embryophyta</taxon>
        <taxon>Tracheophyta</taxon>
        <taxon>Spermatophyta</taxon>
        <taxon>Magnoliopsida</taxon>
        <taxon>eudicotyledons</taxon>
        <taxon>Gunneridae</taxon>
        <taxon>Pentapetalae</taxon>
        <taxon>asterids</taxon>
        <taxon>campanulids</taxon>
        <taxon>Asterales</taxon>
        <taxon>Asteraceae</taxon>
        <taxon>Asteroideae</taxon>
        <taxon>Anthemideae</taxon>
        <taxon>Anthemidinae</taxon>
        <taxon>Tanacetum</taxon>
    </lineage>
</organism>
<feature type="region of interest" description="Disordered" evidence="1">
    <location>
        <begin position="537"/>
        <end position="566"/>
    </location>
</feature>
<comment type="caution">
    <text evidence="2">The sequence shown here is derived from an EMBL/GenBank/DDBJ whole genome shotgun (WGS) entry which is preliminary data.</text>
</comment>
<protein>
    <recommendedName>
        <fullName evidence="3">Integrase, catalytic region, zinc finger, CCHC-type, peptidase aspartic, catalytic</fullName>
    </recommendedName>
</protein>
<gene>
    <name evidence="2" type="ORF">Tci_261698</name>
</gene>